<sequence length="35" mass="3887">MKGVLLFSRPKTLSKCWSLLELSLALCDGDSRKCS</sequence>
<keyword evidence="2" id="KW-1185">Reference proteome</keyword>
<reference evidence="1" key="1">
    <citation type="submission" date="2020-12" db="EMBL/GenBank/DDBJ databases">
        <title>WGS assembly of Carya illinoinensis cv. Pawnee.</title>
        <authorList>
            <person name="Platts A."/>
            <person name="Shu S."/>
            <person name="Wright S."/>
            <person name="Barry K."/>
            <person name="Edger P."/>
            <person name="Pires J.C."/>
            <person name="Schmutz J."/>
        </authorList>
    </citation>
    <scope>NUCLEOTIDE SEQUENCE</scope>
    <source>
        <tissue evidence="1">Leaf</tissue>
    </source>
</reference>
<organism evidence="1 2">
    <name type="scientific">Carya illinoinensis</name>
    <name type="common">Pecan</name>
    <dbReference type="NCBI Taxonomy" id="32201"/>
    <lineage>
        <taxon>Eukaryota</taxon>
        <taxon>Viridiplantae</taxon>
        <taxon>Streptophyta</taxon>
        <taxon>Embryophyta</taxon>
        <taxon>Tracheophyta</taxon>
        <taxon>Spermatophyta</taxon>
        <taxon>Magnoliopsida</taxon>
        <taxon>eudicotyledons</taxon>
        <taxon>Gunneridae</taxon>
        <taxon>Pentapetalae</taxon>
        <taxon>rosids</taxon>
        <taxon>fabids</taxon>
        <taxon>Fagales</taxon>
        <taxon>Juglandaceae</taxon>
        <taxon>Carya</taxon>
    </lineage>
</organism>
<name>A0A8T1QWI0_CARIL</name>
<dbReference type="EMBL" id="CM031812">
    <property type="protein sequence ID" value="KAG6658292.1"/>
    <property type="molecule type" value="Genomic_DNA"/>
</dbReference>
<dbReference type="Proteomes" id="UP000811609">
    <property type="component" value="Chromosome 4"/>
</dbReference>
<gene>
    <name evidence="1" type="ORF">CIPAW_04G150600</name>
</gene>
<protein>
    <submittedName>
        <fullName evidence="1">Uncharacterized protein</fullName>
    </submittedName>
</protein>
<evidence type="ECO:0000313" key="1">
    <source>
        <dbReference type="EMBL" id="KAG6658292.1"/>
    </source>
</evidence>
<evidence type="ECO:0000313" key="2">
    <source>
        <dbReference type="Proteomes" id="UP000811609"/>
    </source>
</evidence>
<comment type="caution">
    <text evidence="1">The sequence shown here is derived from an EMBL/GenBank/DDBJ whole genome shotgun (WGS) entry which is preliminary data.</text>
</comment>
<dbReference type="AlphaFoldDB" id="A0A8T1QWI0"/>
<accession>A0A8T1QWI0</accession>
<proteinExistence type="predicted"/>